<evidence type="ECO:0000259" key="1">
    <source>
        <dbReference type="PROSITE" id="PS50994"/>
    </source>
</evidence>
<dbReference type="InterPro" id="IPR012337">
    <property type="entry name" value="RNaseH-like_sf"/>
</dbReference>
<dbReference type="Proteomes" id="UP001160148">
    <property type="component" value="Unassembled WGS sequence"/>
</dbReference>
<dbReference type="PROSITE" id="PS50994">
    <property type="entry name" value="INTEGRASE"/>
    <property type="match status" value="1"/>
</dbReference>
<dbReference type="Pfam" id="PF00665">
    <property type="entry name" value="rve"/>
    <property type="match status" value="1"/>
</dbReference>
<evidence type="ECO:0000313" key="2">
    <source>
        <dbReference type="EMBL" id="CAI6360044.1"/>
    </source>
</evidence>
<name>A0AAV0WVH1_9HEMI</name>
<sequence>MSNLPTSRITLATAFERVGVDFSGPFNIKSKLCCRTFTKSYIALFICLTTKAVHLEKVDGLSTEDYIATLRRFIARRGLPAIISSDNGTNFTGTNNKLCKLYKLIQQPDHQNSVTLFCQSKEIQWKFIPPASPHHGGLWESNIKSAKGILNKVTGDMCFTAEELNTLFCQIEAILNSRPLQAVSMDTTDYTALTPGHSYRKDFGNDGHPNIYVHCKTGLSGDTSDTSDGQVRVVKIRTAVAELTSPITKLIKLPINQ</sequence>
<organism evidence="2 3">
    <name type="scientific">Macrosiphum euphorbiae</name>
    <name type="common">potato aphid</name>
    <dbReference type="NCBI Taxonomy" id="13131"/>
    <lineage>
        <taxon>Eukaryota</taxon>
        <taxon>Metazoa</taxon>
        <taxon>Ecdysozoa</taxon>
        <taxon>Arthropoda</taxon>
        <taxon>Hexapoda</taxon>
        <taxon>Insecta</taxon>
        <taxon>Pterygota</taxon>
        <taxon>Neoptera</taxon>
        <taxon>Paraneoptera</taxon>
        <taxon>Hemiptera</taxon>
        <taxon>Sternorrhyncha</taxon>
        <taxon>Aphidomorpha</taxon>
        <taxon>Aphidoidea</taxon>
        <taxon>Aphididae</taxon>
        <taxon>Macrosiphini</taxon>
        <taxon>Macrosiphum</taxon>
    </lineage>
</organism>
<gene>
    <name evidence="2" type="ORF">MEUPH1_LOCUS15387</name>
</gene>
<evidence type="ECO:0000313" key="3">
    <source>
        <dbReference type="Proteomes" id="UP001160148"/>
    </source>
</evidence>
<dbReference type="PANTHER" id="PTHR47331">
    <property type="entry name" value="PHD-TYPE DOMAIN-CONTAINING PROTEIN"/>
    <property type="match status" value="1"/>
</dbReference>
<dbReference type="SUPFAM" id="SSF53098">
    <property type="entry name" value="Ribonuclease H-like"/>
    <property type="match status" value="1"/>
</dbReference>
<dbReference type="GO" id="GO:0003676">
    <property type="term" value="F:nucleic acid binding"/>
    <property type="evidence" value="ECO:0007669"/>
    <property type="project" value="InterPro"/>
</dbReference>
<keyword evidence="3" id="KW-1185">Reference proteome</keyword>
<dbReference type="PANTHER" id="PTHR47331:SF1">
    <property type="entry name" value="GAG-LIKE PROTEIN"/>
    <property type="match status" value="1"/>
</dbReference>
<dbReference type="AlphaFoldDB" id="A0AAV0WVH1"/>
<dbReference type="EMBL" id="CARXXK010000002">
    <property type="protein sequence ID" value="CAI6360044.1"/>
    <property type="molecule type" value="Genomic_DNA"/>
</dbReference>
<dbReference type="InterPro" id="IPR036397">
    <property type="entry name" value="RNaseH_sf"/>
</dbReference>
<protein>
    <recommendedName>
        <fullName evidence="1">Integrase catalytic domain-containing protein</fullName>
    </recommendedName>
</protein>
<feature type="domain" description="Integrase catalytic" evidence="1">
    <location>
        <begin position="1"/>
        <end position="203"/>
    </location>
</feature>
<comment type="caution">
    <text evidence="2">The sequence shown here is derived from an EMBL/GenBank/DDBJ whole genome shotgun (WGS) entry which is preliminary data.</text>
</comment>
<proteinExistence type="predicted"/>
<reference evidence="2 3" key="1">
    <citation type="submission" date="2023-01" db="EMBL/GenBank/DDBJ databases">
        <authorList>
            <person name="Whitehead M."/>
        </authorList>
    </citation>
    <scope>NUCLEOTIDE SEQUENCE [LARGE SCALE GENOMIC DNA]</scope>
</reference>
<dbReference type="Gene3D" id="3.30.420.10">
    <property type="entry name" value="Ribonuclease H-like superfamily/Ribonuclease H"/>
    <property type="match status" value="1"/>
</dbReference>
<accession>A0AAV0WVH1</accession>
<dbReference type="InterPro" id="IPR001584">
    <property type="entry name" value="Integrase_cat-core"/>
</dbReference>
<dbReference type="GO" id="GO:0015074">
    <property type="term" value="P:DNA integration"/>
    <property type="evidence" value="ECO:0007669"/>
    <property type="project" value="InterPro"/>
</dbReference>